<name>A0ACA9MDC2_9GLOM</name>
<sequence length="148" mass="17439">MEHIDSSDSQIYDFETIISLTPPDGFLKFTSDSICNLNEQEFSGVLFRTKFETLSPGFVQLFFTKSGSGTSIPFGIFIYDKTNNTSLNPMPANPNAFFLNHDRKYDLHFDETKRERIREEEREKRQRISEELIVDYARYHEEEEDEEM</sequence>
<comment type="caution">
    <text evidence="1">The sequence shown here is derived from an EMBL/GenBank/DDBJ whole genome shotgun (WGS) entry which is preliminary data.</text>
</comment>
<accession>A0ACA9MDC2</accession>
<reference evidence="1" key="1">
    <citation type="submission" date="2021-06" db="EMBL/GenBank/DDBJ databases">
        <authorList>
            <person name="Kallberg Y."/>
            <person name="Tangrot J."/>
            <person name="Rosling A."/>
        </authorList>
    </citation>
    <scope>NUCLEOTIDE SEQUENCE</scope>
    <source>
        <strain evidence="1">IL203A</strain>
    </source>
</reference>
<gene>
    <name evidence="1" type="ORF">DHETER_LOCUS6630</name>
</gene>
<proteinExistence type="predicted"/>
<protein>
    <submittedName>
        <fullName evidence="1">17128_t:CDS:1</fullName>
    </submittedName>
</protein>
<keyword evidence="2" id="KW-1185">Reference proteome</keyword>
<dbReference type="Proteomes" id="UP000789702">
    <property type="component" value="Unassembled WGS sequence"/>
</dbReference>
<dbReference type="EMBL" id="CAJVPU010008531">
    <property type="protein sequence ID" value="CAG8585014.1"/>
    <property type="molecule type" value="Genomic_DNA"/>
</dbReference>
<evidence type="ECO:0000313" key="2">
    <source>
        <dbReference type="Proteomes" id="UP000789702"/>
    </source>
</evidence>
<organism evidence="1 2">
    <name type="scientific">Dentiscutata heterogama</name>
    <dbReference type="NCBI Taxonomy" id="1316150"/>
    <lineage>
        <taxon>Eukaryota</taxon>
        <taxon>Fungi</taxon>
        <taxon>Fungi incertae sedis</taxon>
        <taxon>Mucoromycota</taxon>
        <taxon>Glomeromycotina</taxon>
        <taxon>Glomeromycetes</taxon>
        <taxon>Diversisporales</taxon>
        <taxon>Gigasporaceae</taxon>
        <taxon>Dentiscutata</taxon>
    </lineage>
</organism>
<evidence type="ECO:0000313" key="1">
    <source>
        <dbReference type="EMBL" id="CAG8585014.1"/>
    </source>
</evidence>